<gene>
    <name evidence="6" type="primary">SLC17A5</name>
    <name evidence="6" type="ORF">CEXT_98911</name>
</gene>
<dbReference type="GO" id="GO:0022857">
    <property type="term" value="F:transmembrane transporter activity"/>
    <property type="evidence" value="ECO:0007669"/>
    <property type="project" value="InterPro"/>
</dbReference>
<dbReference type="PANTHER" id="PTHR11662">
    <property type="entry name" value="SOLUTE CARRIER FAMILY 17"/>
    <property type="match status" value="1"/>
</dbReference>
<dbReference type="InterPro" id="IPR036259">
    <property type="entry name" value="MFS_trans_sf"/>
</dbReference>
<dbReference type="EMBL" id="BPLR01000047">
    <property type="protein sequence ID" value="GIY91731.1"/>
    <property type="molecule type" value="Genomic_DNA"/>
</dbReference>
<keyword evidence="2 5" id="KW-0812">Transmembrane</keyword>
<protein>
    <recommendedName>
        <fullName evidence="8">Major facilitator superfamily (MFS) profile domain-containing protein</fullName>
    </recommendedName>
</protein>
<evidence type="ECO:0000256" key="4">
    <source>
        <dbReference type="ARBA" id="ARBA00023136"/>
    </source>
</evidence>
<evidence type="ECO:0000313" key="7">
    <source>
        <dbReference type="Proteomes" id="UP001054945"/>
    </source>
</evidence>
<organism evidence="6 7">
    <name type="scientific">Caerostris extrusa</name>
    <name type="common">Bark spider</name>
    <name type="synonym">Caerostris bankana</name>
    <dbReference type="NCBI Taxonomy" id="172846"/>
    <lineage>
        <taxon>Eukaryota</taxon>
        <taxon>Metazoa</taxon>
        <taxon>Ecdysozoa</taxon>
        <taxon>Arthropoda</taxon>
        <taxon>Chelicerata</taxon>
        <taxon>Arachnida</taxon>
        <taxon>Araneae</taxon>
        <taxon>Araneomorphae</taxon>
        <taxon>Entelegynae</taxon>
        <taxon>Araneoidea</taxon>
        <taxon>Araneidae</taxon>
        <taxon>Caerostris</taxon>
    </lineage>
</organism>
<dbReference type="Gene3D" id="1.20.1250.20">
    <property type="entry name" value="MFS general substrate transporter like domains"/>
    <property type="match status" value="1"/>
</dbReference>
<feature type="transmembrane region" description="Helical" evidence="5">
    <location>
        <begin position="185"/>
        <end position="207"/>
    </location>
</feature>
<feature type="transmembrane region" description="Helical" evidence="5">
    <location>
        <begin position="143"/>
        <end position="165"/>
    </location>
</feature>
<keyword evidence="4 5" id="KW-0472">Membrane</keyword>
<dbReference type="AlphaFoldDB" id="A0AAV4X8Z1"/>
<feature type="transmembrane region" description="Helical" evidence="5">
    <location>
        <begin position="255"/>
        <end position="279"/>
    </location>
</feature>
<dbReference type="GO" id="GO:0006820">
    <property type="term" value="P:monoatomic anion transport"/>
    <property type="evidence" value="ECO:0007669"/>
    <property type="project" value="TreeGrafter"/>
</dbReference>
<reference evidence="6 7" key="1">
    <citation type="submission" date="2021-06" db="EMBL/GenBank/DDBJ databases">
        <title>Caerostris extrusa draft genome.</title>
        <authorList>
            <person name="Kono N."/>
            <person name="Arakawa K."/>
        </authorList>
    </citation>
    <scope>NUCLEOTIDE SEQUENCE [LARGE SCALE GENOMIC DNA]</scope>
</reference>
<dbReference type="PANTHER" id="PTHR11662:SF399">
    <property type="entry name" value="FI19708P1-RELATED"/>
    <property type="match status" value="1"/>
</dbReference>
<feature type="transmembrane region" description="Helical" evidence="5">
    <location>
        <begin position="299"/>
        <end position="319"/>
    </location>
</feature>
<evidence type="ECO:0000313" key="6">
    <source>
        <dbReference type="EMBL" id="GIY91731.1"/>
    </source>
</evidence>
<dbReference type="GO" id="GO:0016020">
    <property type="term" value="C:membrane"/>
    <property type="evidence" value="ECO:0007669"/>
    <property type="project" value="UniProtKB-SubCell"/>
</dbReference>
<dbReference type="InterPro" id="IPR050382">
    <property type="entry name" value="MFS_Na/Anion_cotransporter"/>
</dbReference>
<dbReference type="SUPFAM" id="SSF103473">
    <property type="entry name" value="MFS general substrate transporter"/>
    <property type="match status" value="1"/>
</dbReference>
<evidence type="ECO:0008006" key="8">
    <source>
        <dbReference type="Google" id="ProtNLM"/>
    </source>
</evidence>
<dbReference type="Proteomes" id="UP001054945">
    <property type="component" value="Unassembled WGS sequence"/>
</dbReference>
<evidence type="ECO:0000256" key="2">
    <source>
        <dbReference type="ARBA" id="ARBA00022692"/>
    </source>
</evidence>
<comment type="caution">
    <text evidence="6">The sequence shown here is derived from an EMBL/GenBank/DDBJ whole genome shotgun (WGS) entry which is preliminary data.</text>
</comment>
<dbReference type="InterPro" id="IPR011701">
    <property type="entry name" value="MFS"/>
</dbReference>
<dbReference type="Pfam" id="PF07690">
    <property type="entry name" value="MFS_1"/>
    <property type="match status" value="1"/>
</dbReference>
<feature type="transmembrane region" description="Helical" evidence="5">
    <location>
        <begin position="93"/>
        <end position="112"/>
    </location>
</feature>
<keyword evidence="3 5" id="KW-1133">Transmembrane helix</keyword>
<keyword evidence="7" id="KW-1185">Reference proteome</keyword>
<proteinExistence type="predicted"/>
<name>A0AAV4X8Z1_CAEEX</name>
<accession>A0AAV4X8Z1</accession>
<feature type="transmembrane region" description="Helical" evidence="5">
    <location>
        <begin position="118"/>
        <end position="136"/>
    </location>
</feature>
<comment type="subcellular location">
    <subcellularLocation>
        <location evidence="1">Membrane</location>
        <topology evidence="1">Multi-pass membrane protein</topology>
    </subcellularLocation>
</comment>
<evidence type="ECO:0000256" key="5">
    <source>
        <dbReference type="SAM" id="Phobius"/>
    </source>
</evidence>
<evidence type="ECO:0000256" key="1">
    <source>
        <dbReference type="ARBA" id="ARBA00004141"/>
    </source>
</evidence>
<evidence type="ECO:0000256" key="3">
    <source>
        <dbReference type="ARBA" id="ARBA00022989"/>
    </source>
</evidence>
<sequence>MFMIQAMRVNLNVAIVAMVNNTSNEPSNTSRNIVECPELLPVKTEDKHIVFKDVGEDHNVSETSPSKISHIMVRPTKPMQILKRLQLELREQGIILGSFYYVYFAIQLLGGLLSERFGAKWCFGIGIGMSGVLSLLTSLAARWGTAAFIAVRVLEVLLLSGQGVTYPSITTATSRWSPKEERSRISTIVFMGVPMGIVVSMSVSGWLSSTDLLGGWPSVFYVFADHPSISKEELQYIEKKIKRRNYRKLMSHGKIFSLPFPCGLSLPLIMDIFGSFMLVMEMPSFLNQILHFEVDVDGLLSSLPYIAQVFGCYISSYVADRLRKSGKFSITTIRKFSNSIENIRNSQCLNAVMHGLTGTLKLGRNFQYEFDVQCNKVSRIPKISCIALEKEIQGVMSGNCGDYVIDSFCNSSDENKFFLRYPTHFHHAEYK</sequence>